<name>A0A5C3PEE1_9APHY</name>
<accession>A0A5C3PEE1</accession>
<evidence type="ECO:0000313" key="2">
    <source>
        <dbReference type="Proteomes" id="UP000308197"/>
    </source>
</evidence>
<sequence length="305" mass="34655">MLSTTGSLPLEVLLMILDFSDTGVLSAWRRTCRAFQDRVHRILTHTIHAVISHYLLDPMHIVGLLRRWDAIITDHAAVAFLLRDLDVLTRELVISVHADDFDNLCAHLLRRYSLKPFPESAPSSDGPTVQLYRISESPSLWLRVRCITAYTTPPLKSPVAGLGCAEHTAAMNFVGADIYGCAYPSLTLRRRALLRLPWNRLQHWQSPALKDILLFMAKGRFTFSADPYTLLDERLTPIDFGPFRLPCLRSMYICDCRPRYFGDYGSLVDVFDLSRPHRPQLVHQLDMDTGRGIVSVRRIVAANQT</sequence>
<evidence type="ECO:0008006" key="3">
    <source>
        <dbReference type="Google" id="ProtNLM"/>
    </source>
</evidence>
<dbReference type="InParanoid" id="A0A5C3PEE1"/>
<dbReference type="AlphaFoldDB" id="A0A5C3PEE1"/>
<dbReference type="EMBL" id="ML211332">
    <property type="protein sequence ID" value="TFK84223.1"/>
    <property type="molecule type" value="Genomic_DNA"/>
</dbReference>
<protein>
    <recommendedName>
        <fullName evidence="3">F-box domain-containing protein</fullName>
    </recommendedName>
</protein>
<reference evidence="1 2" key="1">
    <citation type="journal article" date="2019" name="Nat. Ecol. Evol.">
        <title>Megaphylogeny resolves global patterns of mushroom evolution.</title>
        <authorList>
            <person name="Varga T."/>
            <person name="Krizsan K."/>
            <person name="Foldi C."/>
            <person name="Dima B."/>
            <person name="Sanchez-Garcia M."/>
            <person name="Sanchez-Ramirez S."/>
            <person name="Szollosi G.J."/>
            <person name="Szarkandi J.G."/>
            <person name="Papp V."/>
            <person name="Albert L."/>
            <person name="Andreopoulos W."/>
            <person name="Angelini C."/>
            <person name="Antonin V."/>
            <person name="Barry K.W."/>
            <person name="Bougher N.L."/>
            <person name="Buchanan P."/>
            <person name="Buyck B."/>
            <person name="Bense V."/>
            <person name="Catcheside P."/>
            <person name="Chovatia M."/>
            <person name="Cooper J."/>
            <person name="Damon W."/>
            <person name="Desjardin D."/>
            <person name="Finy P."/>
            <person name="Geml J."/>
            <person name="Haridas S."/>
            <person name="Hughes K."/>
            <person name="Justo A."/>
            <person name="Karasinski D."/>
            <person name="Kautmanova I."/>
            <person name="Kiss B."/>
            <person name="Kocsube S."/>
            <person name="Kotiranta H."/>
            <person name="LaButti K.M."/>
            <person name="Lechner B.E."/>
            <person name="Liimatainen K."/>
            <person name="Lipzen A."/>
            <person name="Lukacs Z."/>
            <person name="Mihaltcheva S."/>
            <person name="Morgado L.N."/>
            <person name="Niskanen T."/>
            <person name="Noordeloos M.E."/>
            <person name="Ohm R.A."/>
            <person name="Ortiz-Santana B."/>
            <person name="Ovrebo C."/>
            <person name="Racz N."/>
            <person name="Riley R."/>
            <person name="Savchenko A."/>
            <person name="Shiryaev A."/>
            <person name="Soop K."/>
            <person name="Spirin V."/>
            <person name="Szebenyi C."/>
            <person name="Tomsovsky M."/>
            <person name="Tulloss R.E."/>
            <person name="Uehling J."/>
            <person name="Grigoriev I.V."/>
            <person name="Vagvolgyi C."/>
            <person name="Papp T."/>
            <person name="Martin F.M."/>
            <person name="Miettinen O."/>
            <person name="Hibbett D.S."/>
            <person name="Nagy L.G."/>
        </authorList>
    </citation>
    <scope>NUCLEOTIDE SEQUENCE [LARGE SCALE GENOMIC DNA]</scope>
    <source>
        <strain evidence="1 2">HHB13444</strain>
    </source>
</reference>
<dbReference type="Proteomes" id="UP000308197">
    <property type="component" value="Unassembled WGS sequence"/>
</dbReference>
<gene>
    <name evidence="1" type="ORF">K466DRAFT_602186</name>
</gene>
<proteinExistence type="predicted"/>
<evidence type="ECO:0000313" key="1">
    <source>
        <dbReference type="EMBL" id="TFK84223.1"/>
    </source>
</evidence>
<keyword evidence="2" id="KW-1185">Reference proteome</keyword>
<organism evidence="1 2">
    <name type="scientific">Polyporus arcularius HHB13444</name>
    <dbReference type="NCBI Taxonomy" id="1314778"/>
    <lineage>
        <taxon>Eukaryota</taxon>
        <taxon>Fungi</taxon>
        <taxon>Dikarya</taxon>
        <taxon>Basidiomycota</taxon>
        <taxon>Agaricomycotina</taxon>
        <taxon>Agaricomycetes</taxon>
        <taxon>Polyporales</taxon>
        <taxon>Polyporaceae</taxon>
        <taxon>Polyporus</taxon>
    </lineage>
</organism>